<feature type="region of interest" description="Disordered" evidence="2">
    <location>
        <begin position="1014"/>
        <end position="1070"/>
    </location>
</feature>
<organism evidence="3 4">
    <name type="scientific">Rhodnius prolixus</name>
    <name type="common">Triatomid bug</name>
    <dbReference type="NCBI Taxonomy" id="13249"/>
    <lineage>
        <taxon>Eukaryota</taxon>
        <taxon>Metazoa</taxon>
        <taxon>Ecdysozoa</taxon>
        <taxon>Arthropoda</taxon>
        <taxon>Hexapoda</taxon>
        <taxon>Insecta</taxon>
        <taxon>Pterygota</taxon>
        <taxon>Neoptera</taxon>
        <taxon>Paraneoptera</taxon>
        <taxon>Hemiptera</taxon>
        <taxon>Heteroptera</taxon>
        <taxon>Panheteroptera</taxon>
        <taxon>Cimicomorpha</taxon>
        <taxon>Reduviidae</taxon>
        <taxon>Triatominae</taxon>
        <taxon>Rhodnius</taxon>
    </lineage>
</organism>
<evidence type="ECO:0000256" key="1">
    <source>
        <dbReference type="SAM" id="Coils"/>
    </source>
</evidence>
<feature type="coiled-coil region" evidence="1">
    <location>
        <begin position="3"/>
        <end position="105"/>
    </location>
</feature>
<protein>
    <submittedName>
        <fullName evidence="3">Uncharacterized protein</fullName>
    </submittedName>
</protein>
<dbReference type="EnsemblMetazoa" id="RPRC006007-RA">
    <property type="protein sequence ID" value="RPRC006007-PA"/>
    <property type="gene ID" value="RPRC006007"/>
</dbReference>
<feature type="region of interest" description="Disordered" evidence="2">
    <location>
        <begin position="546"/>
        <end position="565"/>
    </location>
</feature>
<evidence type="ECO:0000313" key="3">
    <source>
        <dbReference type="EnsemblMetazoa" id="RPRC006007-PA"/>
    </source>
</evidence>
<accession>T1HPN3</accession>
<feature type="compositionally biased region" description="Polar residues" evidence="2">
    <location>
        <begin position="345"/>
        <end position="354"/>
    </location>
</feature>
<name>T1HPN3_RHOPR</name>
<dbReference type="HOGENOM" id="CLU_280949_0_0_1"/>
<sequence>MVRQQARDLASNLRKKCDAEKELNHKQECEENEQELKEWQAKRLQKLQKEYDNCIAAIGTGHRTAICQVEDEKIAKEKAELREALAKARGDLARERAKLSAVQAKPTSVANKRSPAKRIEMCQQNESKSGNLKQVTICGSDGTDYSNATWPPRSARVRKTNISPQKVRFYNHDERISKEYVKPAKSVTHLETKFSDAMEKYVEKEEEEVIKRAEFDAAVKKRSASRGQKALSKERLEREFKSMASQLSEIDKQQRIARIFEFPYPVIILINKDMKKCFEIGSLSGPKKIQKEQKHTKKNVMSEKPFTLKNLIENLEKERDLLLNSTLENSPSKNFDESCERGQSLHDSNAQEFSQKAKHKSLNKASTSEKNIAAVKVKKQIELSSHKTSFLQRENEENIDSLETSKNASRKEKAPHPIEVNVITKPLCDCCEACNCTQQQQKNLISSENVEKPQKKDSLSSVLKVSVLNDDVKCQQPSITDDTIEDPRDQSKTDKQEVIVTQKNRCSLDKISSIRVKAKQNSCFKPVTGSGNSENGIKVTVTVRERNSSPNKVDDQESINPKRVSEIGGNDIPWYGRLKNDNDLTNSSSSFYSPPSKLTSAQEAVLNSILLKMCLKNNNPELHKYIKRLLLMNKANIDNLPVSSSSEISIHSDIFSEIRLDQITGTYYLEDNRAKSKKKIVFTESKSRTGITSAEMKPLKKVVHLNTSSEESTNGERTPNLKASVKSNDSLQSNLADEYSIRLQQLIEMLNQASPRYGEELRCNESTSSYAYPTLSERLETNSDIADFECYNASVTASDGWTVTDSLNKKRVTISNFEDVGNSSFVRNNITSLGLPFELLPKPFSLAEAATEREPPPKHKPPVSSNKYRMQDLLPHELSAIPEVSSHICHTEPEILQSRNLKQENNKLHFREDQDSEMSDISSIYPGTPKTIVQKKGKKKTQLEEPVAGTSEFCIPSDNSSLSILSHMSNESLIEIGTDVSEKDINSFLESPSEYIEEVFRSLGVGWALSTFKKTRQSRQRDSTSTTSTSNENNNHIIERCRSKSTGKLKGSTGHSHSTPKKTVEPISSSSIVSDELRRKFNALKSDRMSLTPPDLSLNIPFLGRLNNNSDSSTSIH</sequence>
<dbReference type="OMA" id="VSSHICH"/>
<feature type="compositionally biased region" description="Basic and acidic residues" evidence="2">
    <location>
        <begin position="546"/>
        <end position="555"/>
    </location>
</feature>
<feature type="compositionally biased region" description="Basic and acidic residues" evidence="2">
    <location>
        <begin position="334"/>
        <end position="344"/>
    </location>
</feature>
<dbReference type="EMBL" id="ACPB03017117">
    <property type="status" value="NOT_ANNOTATED_CDS"/>
    <property type="molecule type" value="Genomic_DNA"/>
</dbReference>
<reference evidence="3" key="1">
    <citation type="submission" date="2015-05" db="UniProtKB">
        <authorList>
            <consortium name="EnsemblMetazoa"/>
        </authorList>
    </citation>
    <scope>IDENTIFICATION</scope>
</reference>
<dbReference type="Proteomes" id="UP000015103">
    <property type="component" value="Unassembled WGS sequence"/>
</dbReference>
<dbReference type="InParanoid" id="T1HPN3"/>
<feature type="compositionally biased region" description="Low complexity" evidence="2">
    <location>
        <begin position="1023"/>
        <end position="1035"/>
    </location>
</feature>
<keyword evidence="4" id="KW-1185">Reference proteome</keyword>
<feature type="region of interest" description="Disordered" evidence="2">
    <location>
        <begin position="388"/>
        <end position="414"/>
    </location>
</feature>
<feature type="region of interest" description="Disordered" evidence="2">
    <location>
        <begin position="327"/>
        <end position="365"/>
    </location>
</feature>
<keyword evidence="1" id="KW-0175">Coiled coil</keyword>
<evidence type="ECO:0000256" key="2">
    <source>
        <dbReference type="SAM" id="MobiDB-lite"/>
    </source>
</evidence>
<proteinExistence type="predicted"/>
<dbReference type="AlphaFoldDB" id="T1HPN3"/>
<evidence type="ECO:0000313" key="4">
    <source>
        <dbReference type="Proteomes" id="UP000015103"/>
    </source>
</evidence>
<dbReference type="VEuPathDB" id="VectorBase:RPRC006007"/>